<comment type="caution">
    <text evidence="1">The sequence shown here is derived from an EMBL/GenBank/DDBJ whole genome shotgun (WGS) entry which is preliminary data.</text>
</comment>
<evidence type="ECO:0000313" key="2">
    <source>
        <dbReference type="EMBL" id="PLW50596.1"/>
    </source>
</evidence>
<gene>
    <name evidence="2" type="ORF">PCANC_06933</name>
    <name evidence="1" type="ORF">PCANC_08318</name>
</gene>
<dbReference type="OrthoDB" id="2495083at2759"/>
<proteinExistence type="predicted"/>
<dbReference type="Proteomes" id="UP000235388">
    <property type="component" value="Unassembled WGS sequence"/>
</dbReference>
<sequence>MINPYNPSLTCAAFWYWHQSQQQQSNELVYTRAKRVPFQRPKRWEPWKDDRIPVVRFLELFHMALANFLWLSDKLRDELQQDPLGQGNPLTVEAQVAVGLYRSP</sequence>
<keyword evidence="3" id="KW-1185">Reference proteome</keyword>
<dbReference type="EMBL" id="PGCJ01000089">
    <property type="protein sequence ID" value="PLW50596.1"/>
    <property type="molecule type" value="Genomic_DNA"/>
</dbReference>
<dbReference type="EMBL" id="PGCJ01000797">
    <property type="protein sequence ID" value="PLW20441.1"/>
    <property type="molecule type" value="Genomic_DNA"/>
</dbReference>
<evidence type="ECO:0000313" key="1">
    <source>
        <dbReference type="EMBL" id="PLW20441.1"/>
    </source>
</evidence>
<evidence type="ECO:0000313" key="3">
    <source>
        <dbReference type="Proteomes" id="UP000235388"/>
    </source>
</evidence>
<protein>
    <submittedName>
        <fullName evidence="1">Uncharacterized protein</fullName>
    </submittedName>
</protein>
<organism evidence="1 3">
    <name type="scientific">Puccinia coronata f. sp. avenae</name>
    <dbReference type="NCBI Taxonomy" id="200324"/>
    <lineage>
        <taxon>Eukaryota</taxon>
        <taxon>Fungi</taxon>
        <taxon>Dikarya</taxon>
        <taxon>Basidiomycota</taxon>
        <taxon>Pucciniomycotina</taxon>
        <taxon>Pucciniomycetes</taxon>
        <taxon>Pucciniales</taxon>
        <taxon>Pucciniaceae</taxon>
        <taxon>Puccinia</taxon>
    </lineage>
</organism>
<accession>A0A2N5T4L4</accession>
<dbReference type="AlphaFoldDB" id="A0A2N5T4L4"/>
<name>A0A2N5T4L4_9BASI</name>
<reference evidence="1 3" key="1">
    <citation type="submission" date="2017-11" db="EMBL/GenBank/DDBJ databases">
        <title>De novo assembly and phasing of dikaryotic genomes from two isolates of Puccinia coronata f. sp. avenae, the causal agent of oat crown rust.</title>
        <authorList>
            <person name="Miller M.E."/>
            <person name="Zhang Y."/>
            <person name="Omidvar V."/>
            <person name="Sperschneider J."/>
            <person name="Schwessinger B."/>
            <person name="Raley C."/>
            <person name="Palmer J.M."/>
            <person name="Garnica D."/>
            <person name="Upadhyaya N."/>
            <person name="Rathjen J."/>
            <person name="Taylor J.M."/>
            <person name="Park R.F."/>
            <person name="Dodds P.N."/>
            <person name="Hirsch C.D."/>
            <person name="Kianian S.F."/>
            <person name="Figueroa M."/>
        </authorList>
    </citation>
    <scope>NUCLEOTIDE SEQUENCE [LARGE SCALE GENOMIC DNA]</scope>
    <source>
        <strain evidence="1">12NC29</strain>
    </source>
</reference>